<dbReference type="EC" id="4.3.2.1" evidence="2"/>
<dbReference type="RefSeq" id="WP_354596422.1">
    <property type="nucleotide sequence ID" value="NZ_CP136798.1"/>
</dbReference>
<dbReference type="InterPro" id="IPR008948">
    <property type="entry name" value="L-Aspartase-like"/>
</dbReference>
<name>A0AAU8KB18_9ACTN</name>
<dbReference type="PROSITE" id="PS00163">
    <property type="entry name" value="FUMARATE_LYASES"/>
    <property type="match status" value="1"/>
</dbReference>
<dbReference type="EMBL" id="CP136798">
    <property type="protein sequence ID" value="XCN12864.1"/>
    <property type="molecule type" value="Genomic_DNA"/>
</dbReference>
<feature type="domain" description="Argininosuccinate lyase C-terminal" evidence="7">
    <location>
        <begin position="363"/>
        <end position="398"/>
    </location>
</feature>
<protein>
    <recommendedName>
        <fullName evidence="2">argininosuccinate lyase</fullName>
        <ecNumber evidence="2">4.3.2.1</ecNumber>
    </recommendedName>
</protein>
<proteinExistence type="predicted"/>
<gene>
    <name evidence="8" type="ORF">R1Y80_04075</name>
</gene>
<dbReference type="Pfam" id="PF00206">
    <property type="entry name" value="Lyase_1"/>
    <property type="match status" value="1"/>
</dbReference>
<dbReference type="Gene3D" id="1.10.275.10">
    <property type="entry name" value="Fumarase/aspartase (N-terminal domain)"/>
    <property type="match status" value="1"/>
</dbReference>
<dbReference type="InterPro" id="IPR029419">
    <property type="entry name" value="Arg_succ_lyase_C"/>
</dbReference>
<evidence type="ECO:0000256" key="2">
    <source>
        <dbReference type="ARBA" id="ARBA00012338"/>
    </source>
</evidence>
<dbReference type="GO" id="GO:0005829">
    <property type="term" value="C:cytosol"/>
    <property type="evidence" value="ECO:0007669"/>
    <property type="project" value="TreeGrafter"/>
</dbReference>
<dbReference type="GO" id="GO:0004056">
    <property type="term" value="F:argininosuccinate lyase activity"/>
    <property type="evidence" value="ECO:0007669"/>
    <property type="project" value="UniProtKB-EC"/>
</dbReference>
<evidence type="ECO:0000259" key="6">
    <source>
        <dbReference type="Pfam" id="PF00206"/>
    </source>
</evidence>
<keyword evidence="4" id="KW-0028">Amino-acid biosynthesis</keyword>
<dbReference type="InterPro" id="IPR020557">
    <property type="entry name" value="Fumarate_lyase_CS"/>
</dbReference>
<dbReference type="SUPFAM" id="SSF48557">
    <property type="entry name" value="L-aspartase-like"/>
    <property type="match status" value="1"/>
</dbReference>
<accession>A0AAU8KB18</accession>
<dbReference type="PRINTS" id="PR00149">
    <property type="entry name" value="FUMRATELYASE"/>
</dbReference>
<dbReference type="InterPro" id="IPR000362">
    <property type="entry name" value="Fumarate_lyase_fam"/>
</dbReference>
<evidence type="ECO:0000313" key="8">
    <source>
        <dbReference type="EMBL" id="XCN12864.1"/>
    </source>
</evidence>
<comment type="pathway">
    <text evidence="1">Amino-acid biosynthesis; L-arginine biosynthesis; L-arginine from L-ornithine and carbamoyl phosphate: step 3/3.</text>
</comment>
<feature type="domain" description="Fumarate lyase N-terminal" evidence="6">
    <location>
        <begin position="97"/>
        <end position="299"/>
    </location>
</feature>
<dbReference type="AlphaFoldDB" id="A0AAU8KB18"/>
<dbReference type="PANTHER" id="PTHR43814">
    <property type="entry name" value="ARGININOSUCCINATE LYASE"/>
    <property type="match status" value="1"/>
</dbReference>
<dbReference type="InterPro" id="IPR024083">
    <property type="entry name" value="Fumarase/histidase_N"/>
</dbReference>
<organism evidence="8">
    <name type="scientific">Streptomyces sp. JL1001</name>
    <dbReference type="NCBI Taxonomy" id="3078227"/>
    <lineage>
        <taxon>Bacteria</taxon>
        <taxon>Bacillati</taxon>
        <taxon>Actinomycetota</taxon>
        <taxon>Actinomycetes</taxon>
        <taxon>Kitasatosporales</taxon>
        <taxon>Streptomycetaceae</taxon>
        <taxon>Streptomyces</taxon>
    </lineage>
</organism>
<sequence>MSRLTATVGARVQSIVYGEPTPEEIDAELRLTTRIDLAHLVMLGDRKLIDAADAAALVGLIERLRAARFRPLHDAPTPRGLYLAYEQLLSAELGAGTGGRLHTGRSRNDLKATATALRLRAELTQLVSELSRFQAVLLARARAHRDVIMPVHTHFQAAMPVTYGYYLAGVAHALGRDIAALRRCGDELDRCPMGASAVAGTDLPIDPTRTARLLGFAGPARHAVDAVASRDTALRALAAAAGAALTISRIGTDLQLWSSAEFGFVAFPDRLVGGSSAMPQKRNAFLLEHVRAKAGAAIGAWTAAAATMRATPFTNSIEVGTEAVAAVWPGLRAVLEGTVLARALVGGGRPVPERMLARAEDGFVGATALANRLVRQGIPFRTAHEVVGGAVRRAVGRGAVRLAAEHLPADLSDTEISLPALVAEQRFGGGPGAFDPVFDSAYADLTGHADWLRAVREAQDAADRELAAGLAALTGSRTRSPGDGGVR</sequence>
<dbReference type="Pfam" id="PF14698">
    <property type="entry name" value="ASL_C2"/>
    <property type="match status" value="1"/>
</dbReference>
<evidence type="ECO:0000256" key="5">
    <source>
        <dbReference type="ARBA" id="ARBA00023239"/>
    </source>
</evidence>
<dbReference type="GO" id="GO:0042450">
    <property type="term" value="P:L-arginine biosynthetic process via ornithine"/>
    <property type="evidence" value="ECO:0007669"/>
    <property type="project" value="InterPro"/>
</dbReference>
<evidence type="ECO:0000259" key="7">
    <source>
        <dbReference type="Pfam" id="PF14698"/>
    </source>
</evidence>
<dbReference type="InterPro" id="IPR009049">
    <property type="entry name" value="Argininosuccinate_lyase"/>
</dbReference>
<dbReference type="Gene3D" id="1.20.200.10">
    <property type="entry name" value="Fumarase/aspartase (Central domain)"/>
    <property type="match status" value="1"/>
</dbReference>
<dbReference type="PRINTS" id="PR00145">
    <property type="entry name" value="ARGSUCLYASE"/>
</dbReference>
<keyword evidence="3" id="KW-0055">Arginine biosynthesis</keyword>
<dbReference type="PANTHER" id="PTHR43814:SF1">
    <property type="entry name" value="ARGININOSUCCINATE LYASE"/>
    <property type="match status" value="1"/>
</dbReference>
<reference evidence="8" key="1">
    <citation type="submission" date="2023-10" db="EMBL/GenBank/DDBJ databases">
        <title>Complete genome sequence of Streptomyces sp. JL1001.</title>
        <authorList>
            <person name="Jiang L."/>
        </authorList>
    </citation>
    <scope>NUCLEOTIDE SEQUENCE</scope>
    <source>
        <strain evidence="8">JL1001</strain>
    </source>
</reference>
<keyword evidence="5 8" id="KW-0456">Lyase</keyword>
<evidence type="ECO:0000256" key="4">
    <source>
        <dbReference type="ARBA" id="ARBA00022605"/>
    </source>
</evidence>
<dbReference type="Gene3D" id="1.10.40.30">
    <property type="entry name" value="Fumarase/aspartase (C-terminal domain)"/>
    <property type="match status" value="1"/>
</dbReference>
<dbReference type="InterPro" id="IPR022761">
    <property type="entry name" value="Fumarate_lyase_N"/>
</dbReference>
<evidence type="ECO:0000256" key="3">
    <source>
        <dbReference type="ARBA" id="ARBA00022571"/>
    </source>
</evidence>
<evidence type="ECO:0000256" key="1">
    <source>
        <dbReference type="ARBA" id="ARBA00004941"/>
    </source>
</evidence>